<evidence type="ECO:0000256" key="9">
    <source>
        <dbReference type="SAM" id="Phobius"/>
    </source>
</evidence>
<dbReference type="GO" id="GO:0098574">
    <property type="term" value="C:cytoplasmic side of lysosomal membrane"/>
    <property type="evidence" value="ECO:0007669"/>
    <property type="project" value="TreeGrafter"/>
</dbReference>
<evidence type="ECO:0000259" key="10">
    <source>
        <dbReference type="PROSITE" id="PS51837"/>
    </source>
</evidence>
<evidence type="ECO:0000256" key="7">
    <source>
        <dbReference type="ARBA" id="ARBA00023136"/>
    </source>
</evidence>
<sequence length="171" mass="19540">MAMPQPMPQQMPQPMPQPMVEPMPQQMPQLMPQQMPQPMPQPMVEPMPQPMPQQMYQQMPPQIPMYAPPEVQHVFYQIEPQSQPQGHIPNPVIVQPKPTDSPRQMQCPVCQNTVVTVVTFKIGLLAWLICGILLIFLIWPCCFIPFCVDACKDVEHTCPACNGVIHIHKRM</sequence>
<organism evidence="11 12">
    <name type="scientific">Knipowitschia caucasica</name>
    <name type="common">Caucasian dwarf goby</name>
    <name type="synonym">Pomatoschistus caucasicus</name>
    <dbReference type="NCBI Taxonomy" id="637954"/>
    <lineage>
        <taxon>Eukaryota</taxon>
        <taxon>Metazoa</taxon>
        <taxon>Chordata</taxon>
        <taxon>Craniata</taxon>
        <taxon>Vertebrata</taxon>
        <taxon>Euteleostomi</taxon>
        <taxon>Actinopterygii</taxon>
        <taxon>Neopterygii</taxon>
        <taxon>Teleostei</taxon>
        <taxon>Neoteleostei</taxon>
        <taxon>Acanthomorphata</taxon>
        <taxon>Gobiaria</taxon>
        <taxon>Gobiiformes</taxon>
        <taxon>Gobioidei</taxon>
        <taxon>Gobiidae</taxon>
        <taxon>Gobiinae</taxon>
        <taxon>Knipowitschia</taxon>
    </lineage>
</organism>
<dbReference type="AlphaFoldDB" id="A0AAV2LII3"/>
<evidence type="ECO:0000256" key="1">
    <source>
        <dbReference type="ARBA" id="ARBA00004125"/>
    </source>
</evidence>
<evidence type="ECO:0000256" key="4">
    <source>
        <dbReference type="ARBA" id="ARBA00005975"/>
    </source>
</evidence>
<dbReference type="EMBL" id="OZ035825">
    <property type="protein sequence ID" value="CAL1601861.1"/>
    <property type="molecule type" value="Genomic_DNA"/>
</dbReference>
<dbReference type="GO" id="GO:0008270">
    <property type="term" value="F:zinc ion binding"/>
    <property type="evidence" value="ECO:0007669"/>
    <property type="project" value="TreeGrafter"/>
</dbReference>
<evidence type="ECO:0000256" key="3">
    <source>
        <dbReference type="ARBA" id="ARBA00004630"/>
    </source>
</evidence>
<proteinExistence type="inferred from homology"/>
<keyword evidence="9" id="KW-0812">Transmembrane</keyword>
<dbReference type="Proteomes" id="UP001497482">
    <property type="component" value="Chromosome 3"/>
</dbReference>
<name>A0AAV2LII3_KNICA</name>
<dbReference type="PANTHER" id="PTHR23292">
    <property type="entry name" value="LIPOPOLYSACCHARIDE-INDUCED TUMOR NECROSIS FACTOR-ALPHA FACTOR"/>
    <property type="match status" value="1"/>
</dbReference>
<dbReference type="Pfam" id="PF10601">
    <property type="entry name" value="zf-LITAF-like"/>
    <property type="match status" value="1"/>
</dbReference>
<evidence type="ECO:0000256" key="5">
    <source>
        <dbReference type="ARBA" id="ARBA00022723"/>
    </source>
</evidence>
<dbReference type="PANTHER" id="PTHR23292:SF45">
    <property type="entry name" value="LIPOPOLYSACCHARIDE-INDUCED TUMOR NECROSIS FACTOR-ALPHA FACTOR HOMOLOG"/>
    <property type="match status" value="1"/>
</dbReference>
<dbReference type="PROSITE" id="PS51837">
    <property type="entry name" value="LITAF"/>
    <property type="match status" value="1"/>
</dbReference>
<keyword evidence="7 9" id="KW-0472">Membrane</keyword>
<evidence type="ECO:0000313" key="11">
    <source>
        <dbReference type="EMBL" id="CAL1601861.1"/>
    </source>
</evidence>
<gene>
    <name evidence="11" type="ORF">KC01_LOCUS29735</name>
</gene>
<feature type="transmembrane region" description="Helical" evidence="9">
    <location>
        <begin position="113"/>
        <end position="139"/>
    </location>
</feature>
<feature type="region of interest" description="Disordered" evidence="8">
    <location>
        <begin position="1"/>
        <end position="24"/>
    </location>
</feature>
<feature type="domain" description="LITAF" evidence="10">
    <location>
        <begin position="89"/>
        <end position="170"/>
    </location>
</feature>
<dbReference type="GO" id="GO:0005634">
    <property type="term" value="C:nucleus"/>
    <property type="evidence" value="ECO:0007669"/>
    <property type="project" value="TreeGrafter"/>
</dbReference>
<comment type="similarity">
    <text evidence="4">Belongs to the CDIP1/LITAF family.</text>
</comment>
<reference evidence="11 12" key="1">
    <citation type="submission" date="2024-04" db="EMBL/GenBank/DDBJ databases">
        <authorList>
            <person name="Waldvogel A.-M."/>
            <person name="Schoenle A."/>
        </authorList>
    </citation>
    <scope>NUCLEOTIDE SEQUENCE [LARGE SCALE GENOMIC DNA]</scope>
</reference>
<evidence type="ECO:0000256" key="2">
    <source>
        <dbReference type="ARBA" id="ARBA00004414"/>
    </source>
</evidence>
<keyword evidence="5" id="KW-0479">Metal-binding</keyword>
<evidence type="ECO:0000256" key="6">
    <source>
        <dbReference type="ARBA" id="ARBA00022833"/>
    </source>
</evidence>
<keyword evidence="12" id="KW-1185">Reference proteome</keyword>
<evidence type="ECO:0000256" key="8">
    <source>
        <dbReference type="SAM" id="MobiDB-lite"/>
    </source>
</evidence>
<dbReference type="InterPro" id="IPR006629">
    <property type="entry name" value="LITAF"/>
</dbReference>
<evidence type="ECO:0000313" key="12">
    <source>
        <dbReference type="Proteomes" id="UP001497482"/>
    </source>
</evidence>
<protein>
    <recommendedName>
        <fullName evidence="10">LITAF domain-containing protein</fullName>
    </recommendedName>
</protein>
<dbReference type="SMART" id="SM00714">
    <property type="entry name" value="LITAF"/>
    <property type="match status" value="1"/>
</dbReference>
<accession>A0AAV2LII3</accession>
<keyword evidence="9" id="KW-1133">Transmembrane helix</keyword>
<dbReference type="GO" id="GO:0098560">
    <property type="term" value="C:cytoplasmic side of late endosome membrane"/>
    <property type="evidence" value="ECO:0007669"/>
    <property type="project" value="TreeGrafter"/>
</dbReference>
<keyword evidence="6" id="KW-0862">Zinc</keyword>
<comment type="subcellular location">
    <subcellularLocation>
        <location evidence="1">Endosome membrane</location>
        <topology evidence="1">Peripheral membrane protein</topology>
        <orientation evidence="1">Cytoplasmic side</orientation>
    </subcellularLocation>
    <subcellularLocation>
        <location evidence="2">Late endosome membrane</location>
    </subcellularLocation>
    <subcellularLocation>
        <location evidence="3">Lysosome membrane</location>
        <topology evidence="3">Peripheral membrane protein</topology>
        <orientation evidence="3">Cytoplasmic side</orientation>
    </subcellularLocation>
</comment>
<dbReference type="InterPro" id="IPR037519">
    <property type="entry name" value="LITAF_fam"/>
</dbReference>
<feature type="compositionally biased region" description="Pro residues" evidence="8">
    <location>
        <begin position="1"/>
        <end position="21"/>
    </location>
</feature>